<gene>
    <name evidence="1" type="ORF">G7Y89_g11311</name>
</gene>
<dbReference type="EMBL" id="JAAMPI010001073">
    <property type="protein sequence ID" value="KAF4626846.1"/>
    <property type="molecule type" value="Genomic_DNA"/>
</dbReference>
<evidence type="ECO:0000313" key="1">
    <source>
        <dbReference type="EMBL" id="KAF4626846.1"/>
    </source>
</evidence>
<evidence type="ECO:0000313" key="2">
    <source>
        <dbReference type="Proteomes" id="UP000566819"/>
    </source>
</evidence>
<comment type="caution">
    <text evidence="1">The sequence shown here is derived from an EMBL/GenBank/DDBJ whole genome shotgun (WGS) entry which is preliminary data.</text>
</comment>
<dbReference type="Proteomes" id="UP000566819">
    <property type="component" value="Unassembled WGS sequence"/>
</dbReference>
<organism evidence="1 2">
    <name type="scientific">Cudoniella acicularis</name>
    <dbReference type="NCBI Taxonomy" id="354080"/>
    <lineage>
        <taxon>Eukaryota</taxon>
        <taxon>Fungi</taxon>
        <taxon>Dikarya</taxon>
        <taxon>Ascomycota</taxon>
        <taxon>Pezizomycotina</taxon>
        <taxon>Leotiomycetes</taxon>
        <taxon>Helotiales</taxon>
        <taxon>Tricladiaceae</taxon>
        <taxon>Cudoniella</taxon>
    </lineage>
</organism>
<dbReference type="OrthoDB" id="9978173at2759"/>
<dbReference type="InterPro" id="IPR025533">
    <property type="entry name" value="DUF4419"/>
</dbReference>
<name>A0A8H4VY54_9HELO</name>
<dbReference type="AlphaFoldDB" id="A0A8H4VY54"/>
<protein>
    <recommendedName>
        <fullName evidence="3">DUF4419 domain-containing protein</fullName>
    </recommendedName>
</protein>
<keyword evidence="2" id="KW-1185">Reference proteome</keyword>
<dbReference type="PANTHER" id="PTHR31252:SF11">
    <property type="entry name" value="DUF4419 DOMAIN-CONTAINING PROTEIN"/>
    <property type="match status" value="1"/>
</dbReference>
<evidence type="ECO:0008006" key="3">
    <source>
        <dbReference type="Google" id="ProtNLM"/>
    </source>
</evidence>
<dbReference type="Pfam" id="PF14388">
    <property type="entry name" value="DUF4419"/>
    <property type="match status" value="1"/>
</dbReference>
<reference evidence="1 2" key="1">
    <citation type="submission" date="2020-03" db="EMBL/GenBank/DDBJ databases">
        <title>Draft Genome Sequence of Cudoniella acicularis.</title>
        <authorList>
            <person name="Buettner E."/>
            <person name="Kellner H."/>
        </authorList>
    </citation>
    <scope>NUCLEOTIDE SEQUENCE [LARGE SCALE GENOMIC DNA]</scope>
    <source>
        <strain evidence="1 2">DSM 108380</strain>
    </source>
</reference>
<accession>A0A8H4VY54</accession>
<sequence length="441" mass="49538">MSPAGPLTIYPGPHGANEIDARYSGWFASDASSLPSQACPAEFKKVRDNHILQSSFDKITGESHIYPSANSFVNGAVTAYSNHQHLEIRPEDVWLSILSQVNIYINAHAEELRDVFVAHEGQKELDIEGEDPEISGGGGGRTNFSVDWGKFSYKMTDLIAKTIKDPTLREWILPSFSTTTELDRAVAAIMMMATLQKYFAYGCVLKCGLPSVTLLGEKSDWEELARRAERLVTFGEEPRQWYGLLKPVLSRFVRSFDAPDAQDTKDFWQKIAHYSSGGSGPTYLSGWITAFCFWNSDGKALYNPERIPSVEREKDYIRYSDYAPVLQLDDVRYHKIESDEVPPGWASVPVKLDDNDNITRCVLVAGLVGMKVTSSGKDLHEKDGVTGLDTISPISGWWMYETKSAEELAEELKAEKKAEAKRWEKIYGRKYPFGEVEEEVE</sequence>
<dbReference type="PANTHER" id="PTHR31252">
    <property type="entry name" value="DUF4419 DOMAIN-CONTAINING PROTEIN"/>
    <property type="match status" value="1"/>
</dbReference>
<proteinExistence type="predicted"/>